<dbReference type="OrthoDB" id="1431247at2759"/>
<dbReference type="PROSITE" id="PS01031">
    <property type="entry name" value="SHSP"/>
    <property type="match status" value="1"/>
</dbReference>
<dbReference type="SUPFAM" id="SSF49764">
    <property type="entry name" value="HSP20-like chaperones"/>
    <property type="match status" value="1"/>
</dbReference>
<name>A0A9P5XER4_9AGAR</name>
<dbReference type="InterPro" id="IPR002068">
    <property type="entry name" value="A-crystallin/Hsp20_dom"/>
</dbReference>
<evidence type="ECO:0000259" key="5">
    <source>
        <dbReference type="PROSITE" id="PS51203"/>
    </source>
</evidence>
<dbReference type="PANTHER" id="PTHR11527">
    <property type="entry name" value="HEAT-SHOCK PROTEIN 20 FAMILY MEMBER"/>
    <property type="match status" value="1"/>
</dbReference>
<evidence type="ECO:0000256" key="2">
    <source>
        <dbReference type="PROSITE-ProRule" id="PRU00285"/>
    </source>
</evidence>
<keyword evidence="7" id="KW-1185">Reference proteome</keyword>
<evidence type="ECO:0000256" key="3">
    <source>
        <dbReference type="RuleBase" id="RU003616"/>
    </source>
</evidence>
<gene>
    <name evidence="6" type="ORF">P691DRAFT_705824</name>
</gene>
<evidence type="ECO:0000313" key="6">
    <source>
        <dbReference type="EMBL" id="KAF9447946.1"/>
    </source>
</evidence>
<proteinExistence type="inferred from homology"/>
<feature type="domain" description="SHSP" evidence="4">
    <location>
        <begin position="38"/>
        <end position="151"/>
    </location>
</feature>
<dbReference type="InterPro" id="IPR008978">
    <property type="entry name" value="HSP20-like_chaperone"/>
</dbReference>
<reference evidence="6" key="1">
    <citation type="submission" date="2020-11" db="EMBL/GenBank/DDBJ databases">
        <authorList>
            <consortium name="DOE Joint Genome Institute"/>
            <person name="Ahrendt S."/>
            <person name="Riley R."/>
            <person name="Andreopoulos W."/>
            <person name="Labutti K."/>
            <person name="Pangilinan J."/>
            <person name="Ruiz-Duenas F.J."/>
            <person name="Barrasa J.M."/>
            <person name="Sanchez-Garcia M."/>
            <person name="Camarero S."/>
            <person name="Miyauchi S."/>
            <person name="Serrano A."/>
            <person name="Linde D."/>
            <person name="Babiker R."/>
            <person name="Drula E."/>
            <person name="Ayuso-Fernandez I."/>
            <person name="Pacheco R."/>
            <person name="Padilla G."/>
            <person name="Ferreira P."/>
            <person name="Barriuso J."/>
            <person name="Kellner H."/>
            <person name="Castanera R."/>
            <person name="Alfaro M."/>
            <person name="Ramirez L."/>
            <person name="Pisabarro A.G."/>
            <person name="Kuo A."/>
            <person name="Tritt A."/>
            <person name="Lipzen A."/>
            <person name="He G."/>
            <person name="Yan M."/>
            <person name="Ng V."/>
            <person name="Cullen D."/>
            <person name="Martin F."/>
            <person name="Rosso M.-N."/>
            <person name="Henrissat B."/>
            <person name="Hibbett D."/>
            <person name="Martinez A.T."/>
            <person name="Grigoriev I.V."/>
        </authorList>
    </citation>
    <scope>NUCLEOTIDE SEQUENCE</scope>
    <source>
        <strain evidence="6">MF-IS2</strain>
    </source>
</reference>
<accession>A0A9P5XER4</accession>
<dbReference type="Pfam" id="PF00011">
    <property type="entry name" value="HSP20"/>
    <property type="match status" value="1"/>
</dbReference>
<dbReference type="PROSITE" id="PS51203">
    <property type="entry name" value="CS"/>
    <property type="match status" value="1"/>
</dbReference>
<dbReference type="CDD" id="cd06464">
    <property type="entry name" value="ACD_sHsps-like"/>
    <property type="match status" value="1"/>
</dbReference>
<comment type="caution">
    <text evidence="6">The sequence shown here is derived from an EMBL/GenBank/DDBJ whole genome shotgun (WGS) entry which is preliminary data.</text>
</comment>
<sequence length="151" mass="17443">MSTIFAYEPFYDLDRFFEDWRNTGTASTRPKLLETGEGNVKTLRPRMDLHEDTEKNVVTAIFELPGIKKEDVHIDINNNRLTVWAENKMSEEHEENGYAIRERRFGKFTRTLQLPSGTQDKDIKASMENGVLSVTFPKVGSEETSKRITIQ</sequence>
<dbReference type="AlphaFoldDB" id="A0A9P5XER4"/>
<feature type="domain" description="CS" evidence="5">
    <location>
        <begin position="42"/>
        <end position="149"/>
    </location>
</feature>
<organism evidence="6 7">
    <name type="scientific">Macrolepiota fuliginosa MF-IS2</name>
    <dbReference type="NCBI Taxonomy" id="1400762"/>
    <lineage>
        <taxon>Eukaryota</taxon>
        <taxon>Fungi</taxon>
        <taxon>Dikarya</taxon>
        <taxon>Basidiomycota</taxon>
        <taxon>Agaricomycotina</taxon>
        <taxon>Agaricomycetes</taxon>
        <taxon>Agaricomycetidae</taxon>
        <taxon>Agaricales</taxon>
        <taxon>Agaricineae</taxon>
        <taxon>Agaricaceae</taxon>
        <taxon>Macrolepiota</taxon>
    </lineage>
</organism>
<dbReference type="InterPro" id="IPR031107">
    <property type="entry name" value="Small_HSP"/>
</dbReference>
<comment type="similarity">
    <text evidence="2 3">Belongs to the small heat shock protein (HSP20) family.</text>
</comment>
<dbReference type="Gene3D" id="2.60.40.790">
    <property type="match status" value="1"/>
</dbReference>
<evidence type="ECO:0000313" key="7">
    <source>
        <dbReference type="Proteomes" id="UP000807342"/>
    </source>
</evidence>
<keyword evidence="1 6" id="KW-0346">Stress response</keyword>
<dbReference type="Proteomes" id="UP000807342">
    <property type="component" value="Unassembled WGS sequence"/>
</dbReference>
<evidence type="ECO:0000256" key="1">
    <source>
        <dbReference type="ARBA" id="ARBA00023016"/>
    </source>
</evidence>
<evidence type="ECO:0000259" key="4">
    <source>
        <dbReference type="PROSITE" id="PS01031"/>
    </source>
</evidence>
<protein>
    <submittedName>
        <fullName evidence="6">Small heat shock protein</fullName>
    </submittedName>
</protein>
<dbReference type="EMBL" id="MU151179">
    <property type="protein sequence ID" value="KAF9447946.1"/>
    <property type="molecule type" value="Genomic_DNA"/>
</dbReference>
<dbReference type="InterPro" id="IPR007052">
    <property type="entry name" value="CS_dom"/>
</dbReference>